<accession>A0AAN6QAU7</accession>
<sequence length="58" mass="6496">MVYLIHKSTKDYLGDNYTTQLQPAGVAQGHVGIGIRAIDAMASMLRYNMYNLDFGFKP</sequence>
<reference evidence="1" key="2">
    <citation type="submission" date="2023-05" db="EMBL/GenBank/DDBJ databases">
        <authorList>
            <consortium name="Lawrence Berkeley National Laboratory"/>
            <person name="Steindorff A."/>
            <person name="Hensen N."/>
            <person name="Bonometti L."/>
            <person name="Westerberg I."/>
            <person name="Brannstrom I.O."/>
            <person name="Guillou S."/>
            <person name="Cros-Aarteil S."/>
            <person name="Calhoun S."/>
            <person name="Haridas S."/>
            <person name="Kuo A."/>
            <person name="Mondo S."/>
            <person name="Pangilinan J."/>
            <person name="Riley R."/>
            <person name="Labutti K."/>
            <person name="Andreopoulos B."/>
            <person name="Lipzen A."/>
            <person name="Chen C."/>
            <person name="Yanf M."/>
            <person name="Daum C."/>
            <person name="Ng V."/>
            <person name="Clum A."/>
            <person name="Ohm R."/>
            <person name="Martin F."/>
            <person name="Silar P."/>
            <person name="Natvig D."/>
            <person name="Lalanne C."/>
            <person name="Gautier V."/>
            <person name="Ament-Velasquez S.L."/>
            <person name="Kruys A."/>
            <person name="Hutchinson M.I."/>
            <person name="Powell A.J."/>
            <person name="Barry K."/>
            <person name="Miller A.N."/>
            <person name="Grigoriev I.V."/>
            <person name="Debuchy R."/>
            <person name="Gladieux P."/>
            <person name="Thoren M.H."/>
            <person name="Johannesson H."/>
        </authorList>
    </citation>
    <scope>NUCLEOTIDE SEQUENCE</scope>
    <source>
        <strain evidence="1">CBS 757.83</strain>
    </source>
</reference>
<gene>
    <name evidence="1" type="ORF">N658DRAFT_491410</name>
</gene>
<name>A0AAN6QAU7_9PEZI</name>
<organism evidence="1 2">
    <name type="scientific">Parathielavia hyrcaniae</name>
    <dbReference type="NCBI Taxonomy" id="113614"/>
    <lineage>
        <taxon>Eukaryota</taxon>
        <taxon>Fungi</taxon>
        <taxon>Dikarya</taxon>
        <taxon>Ascomycota</taxon>
        <taxon>Pezizomycotina</taxon>
        <taxon>Sordariomycetes</taxon>
        <taxon>Sordariomycetidae</taxon>
        <taxon>Sordariales</taxon>
        <taxon>Chaetomiaceae</taxon>
        <taxon>Parathielavia</taxon>
    </lineage>
</organism>
<comment type="caution">
    <text evidence="1">The sequence shown here is derived from an EMBL/GenBank/DDBJ whole genome shotgun (WGS) entry which is preliminary data.</text>
</comment>
<keyword evidence="2" id="KW-1185">Reference proteome</keyword>
<evidence type="ECO:0000313" key="2">
    <source>
        <dbReference type="Proteomes" id="UP001305647"/>
    </source>
</evidence>
<dbReference type="AlphaFoldDB" id="A0AAN6QAU7"/>
<dbReference type="Proteomes" id="UP001305647">
    <property type="component" value="Unassembled WGS sequence"/>
</dbReference>
<dbReference type="EMBL" id="MU863624">
    <property type="protein sequence ID" value="KAK4106779.1"/>
    <property type="molecule type" value="Genomic_DNA"/>
</dbReference>
<evidence type="ECO:0000313" key="1">
    <source>
        <dbReference type="EMBL" id="KAK4106779.1"/>
    </source>
</evidence>
<reference evidence="1" key="1">
    <citation type="journal article" date="2023" name="Mol. Phylogenet. Evol.">
        <title>Genome-scale phylogeny and comparative genomics of the fungal order Sordariales.</title>
        <authorList>
            <person name="Hensen N."/>
            <person name="Bonometti L."/>
            <person name="Westerberg I."/>
            <person name="Brannstrom I.O."/>
            <person name="Guillou S."/>
            <person name="Cros-Aarteil S."/>
            <person name="Calhoun S."/>
            <person name="Haridas S."/>
            <person name="Kuo A."/>
            <person name="Mondo S."/>
            <person name="Pangilinan J."/>
            <person name="Riley R."/>
            <person name="LaButti K."/>
            <person name="Andreopoulos B."/>
            <person name="Lipzen A."/>
            <person name="Chen C."/>
            <person name="Yan M."/>
            <person name="Daum C."/>
            <person name="Ng V."/>
            <person name="Clum A."/>
            <person name="Steindorff A."/>
            <person name="Ohm R.A."/>
            <person name="Martin F."/>
            <person name="Silar P."/>
            <person name="Natvig D.O."/>
            <person name="Lalanne C."/>
            <person name="Gautier V."/>
            <person name="Ament-Velasquez S.L."/>
            <person name="Kruys A."/>
            <person name="Hutchinson M.I."/>
            <person name="Powell A.J."/>
            <person name="Barry K."/>
            <person name="Miller A.N."/>
            <person name="Grigoriev I.V."/>
            <person name="Debuchy R."/>
            <person name="Gladieux P."/>
            <person name="Hiltunen Thoren M."/>
            <person name="Johannesson H."/>
        </authorList>
    </citation>
    <scope>NUCLEOTIDE SEQUENCE</scope>
    <source>
        <strain evidence="1">CBS 757.83</strain>
    </source>
</reference>
<proteinExistence type="predicted"/>
<protein>
    <submittedName>
        <fullName evidence="1">Uncharacterized protein</fullName>
    </submittedName>
</protein>